<dbReference type="EMBL" id="MH010443">
    <property type="protein sequence ID" value="AWB97877.1"/>
    <property type="molecule type" value="Genomic_DNA"/>
</dbReference>
<evidence type="ECO:0000256" key="10">
    <source>
        <dbReference type="ARBA" id="ARBA00023136"/>
    </source>
</evidence>
<feature type="transmembrane region" description="Helical" evidence="13">
    <location>
        <begin position="220"/>
        <end position="243"/>
    </location>
</feature>
<accession>M1FTV2</accession>
<reference evidence="26 31" key="1">
    <citation type="journal article" date="2012" name="MBio">
        <title>De novo assembly of the Pneumocystis jirovecii genome from a single bronchoalveolar lavage fluid specimen from a patient.</title>
        <authorList>
            <person name="Cisse O.H."/>
            <person name="Pagni M."/>
            <person name="Hauser P.M."/>
        </authorList>
    </citation>
    <scope>NUCLEOTIDE SEQUENCE [LARGE SCALE GENOMIC DNA]</scope>
    <source>
        <strain evidence="26 31">SE8</strain>
    </source>
</reference>
<dbReference type="EMBL" id="MH010445">
    <property type="protein sequence ID" value="AWB97907.1"/>
    <property type="molecule type" value="Genomic_DNA"/>
</dbReference>
<dbReference type="PROSITE" id="PS00449">
    <property type="entry name" value="ATPASE_A"/>
    <property type="match status" value="1"/>
</dbReference>
<keyword evidence="10 13" id="KW-0472">Membrane</keyword>
<evidence type="ECO:0000313" key="31">
    <source>
        <dbReference type="Proteomes" id="UP000010422"/>
    </source>
</evidence>
<evidence type="ECO:0000313" key="16">
    <source>
        <dbReference type="EMBL" id="AWB97785.1"/>
    </source>
</evidence>
<dbReference type="GO" id="GO:0005743">
    <property type="term" value="C:mitochondrial inner membrane"/>
    <property type="evidence" value="ECO:0007669"/>
    <property type="project" value="UniProtKB-SubCell"/>
</dbReference>
<dbReference type="InterPro" id="IPR035908">
    <property type="entry name" value="F0_ATP_A_sf"/>
</dbReference>
<dbReference type="EMBL" id="MW530528">
    <property type="protein sequence ID" value="QVV24918.1"/>
    <property type="molecule type" value="Genomic_DNA"/>
</dbReference>
<name>M1FTV2_PNEJI</name>
<evidence type="ECO:0000313" key="20">
    <source>
        <dbReference type="EMBL" id="AWB97846.1"/>
    </source>
</evidence>
<dbReference type="InterPro" id="IPR000568">
    <property type="entry name" value="ATP_synth_F0_asu"/>
</dbReference>
<dbReference type="InterPro" id="IPR045083">
    <property type="entry name" value="ATP_synth_F0_asu_bact/mt"/>
</dbReference>
<proteinExistence type="inferred from homology"/>
<evidence type="ECO:0000256" key="13">
    <source>
        <dbReference type="SAM" id="Phobius"/>
    </source>
</evidence>
<dbReference type="STRING" id="1209962.L0PGW0"/>
<reference evidence="16" key="3">
    <citation type="journal article" date="2018" name="MBio">
        <title>Comparative Population Genomics Analysis of the Mammalian Fungal Pathogen Pneumocystis.</title>
        <authorList>
            <person name="Cisse O.H."/>
            <person name="Ma L."/>
            <person name="Wei Huang D."/>
            <person name="Khil P.P."/>
            <person name="Dekker J.P."/>
            <person name="Kutty G."/>
            <person name="Bishop L."/>
            <person name="Liu Y."/>
            <person name="Deng X."/>
            <person name="Hauser P.M."/>
            <person name="Pagni M."/>
            <person name="Hirsch V."/>
            <person name="Lempicki R.A."/>
            <person name="Stajich J.E."/>
            <person name="Cuomo C.A."/>
            <person name="Kovacs J.A."/>
        </authorList>
    </citation>
    <scope>NUCLEOTIDE SEQUENCE</scope>
    <source>
        <strain evidence="16">Ar_25kb</strain>
        <strain evidence="17">CH26_full</strain>
        <strain evidence="18">DK07_25kb</strain>
        <strain evidence="19">GR11b_full</strain>
        <strain evidence="20">GR5_full</strain>
        <strain evidence="21">IT918_25kb</strain>
        <strain evidence="22">S567_25kb</strain>
        <strain evidence="23">SW1_full</strain>
        <strain evidence="24">SW4_full</strain>
        <strain evidence="25">SW7_full</strain>
    </source>
</reference>
<dbReference type="EMBL" id="MW530526">
    <property type="protein sequence ID" value="QVV24888.1"/>
    <property type="molecule type" value="Genomic_DNA"/>
</dbReference>
<evidence type="ECO:0000313" key="17">
    <source>
        <dbReference type="EMBL" id="AWB97800.1"/>
    </source>
</evidence>
<evidence type="ECO:0000313" key="24">
    <source>
        <dbReference type="EMBL" id="AWB97907.1"/>
    </source>
</evidence>
<dbReference type="EMBL" id="CAKN01000001">
    <property type="protein sequence ID" value="CCJ32490.1"/>
    <property type="molecule type" value="Genomic_DNA"/>
</dbReference>
<dbReference type="AlphaFoldDB" id="M1FTV2"/>
<geneLocation type="mitochondrion" evidence="14"/>
<evidence type="ECO:0000256" key="1">
    <source>
        <dbReference type="ARBA" id="ARBA00004448"/>
    </source>
</evidence>
<evidence type="ECO:0000256" key="2">
    <source>
        <dbReference type="ARBA" id="ARBA00006810"/>
    </source>
</evidence>
<evidence type="ECO:0000256" key="9">
    <source>
        <dbReference type="ARBA" id="ARBA00023065"/>
    </source>
</evidence>
<evidence type="ECO:0000313" key="15">
    <source>
        <dbReference type="EMBL" id="AFV57368.1"/>
    </source>
</evidence>
<dbReference type="HAMAP" id="MF_01393">
    <property type="entry name" value="ATP_synth_a_bact"/>
    <property type="match status" value="1"/>
</dbReference>
<dbReference type="Gene3D" id="1.20.120.220">
    <property type="entry name" value="ATP synthase, F0 complex, subunit A"/>
    <property type="match status" value="1"/>
</dbReference>
<dbReference type="EMBL" id="MH010442">
    <property type="protein sequence ID" value="AWB97862.1"/>
    <property type="molecule type" value="Genomic_DNA"/>
</dbReference>
<evidence type="ECO:0000313" key="23">
    <source>
        <dbReference type="EMBL" id="AWB97892.1"/>
    </source>
</evidence>
<gene>
    <name evidence="14" type="primary">atp6</name>
    <name evidence="26" type="ORF">PNEJI1_m005011</name>
</gene>
<dbReference type="EMBL" id="MH010438">
    <property type="protein sequence ID" value="AWB97800.1"/>
    <property type="molecule type" value="Genomic_DNA"/>
</dbReference>
<dbReference type="EMBL" id="JX855938">
    <property type="protein sequence ID" value="AFV57368.1"/>
    <property type="molecule type" value="Genomic_DNA"/>
</dbReference>
<keyword evidence="11" id="KW-0066">ATP synthesis</keyword>
<keyword evidence="5" id="KW-0138">CF(0)</keyword>
<dbReference type="SUPFAM" id="SSF81336">
    <property type="entry name" value="F1F0 ATP synthase subunit A"/>
    <property type="match status" value="1"/>
</dbReference>
<comment type="subcellular location">
    <subcellularLocation>
        <location evidence="1 12">Mitochondrion inner membrane</location>
        <topology evidence="1 12">Multi-pass membrane protein</topology>
    </subcellularLocation>
</comment>
<reference evidence="14" key="2">
    <citation type="journal article" date="2013" name="FASEB J.">
        <title>Sequencing and characterization of the complete mitochondrial genomes of three Pneumocystis species provide new insights into divergence between human and rodent Pneumocystis.</title>
        <authorList>
            <person name="Ma L"/>
            <person name="Huang DW"/>
            <person name="Cuomo CA"/>
            <person name="Sykes S"/>
            <person name="Fantoni G"/>
            <person name="Das B"/>
            <person name="Sherman BT"/>
            <person name="Yang J"/>
            <person name="Huber C"/>
            <person name="Xia Y"/>
            <person name="Davey E"/>
            <person name="Kutty G"/>
            <person name="Bishop L"/>
            <person name="Sassi M"/>
            <person name="Lempicki RA Kovacs.JA."/>
        </authorList>
    </citation>
    <scope>NUCLEOTIDE SEQUENCE</scope>
    <source>
        <strain evidence="15">Pj_1368</strain>
        <strain evidence="14">Pj_R68</strain>
    </source>
</reference>
<dbReference type="GO" id="GO:0046933">
    <property type="term" value="F:proton-transporting ATP synthase activity, rotational mechanism"/>
    <property type="evidence" value="ECO:0007669"/>
    <property type="project" value="TreeGrafter"/>
</dbReference>
<dbReference type="EMBL" id="MH010444">
    <property type="protein sequence ID" value="AWB97892.1"/>
    <property type="molecule type" value="Genomic_DNA"/>
</dbReference>
<keyword evidence="14" id="KW-0496">Mitochondrion</keyword>
<dbReference type="EMBL" id="MH010446">
    <property type="protein sequence ID" value="AWB97922.1"/>
    <property type="molecule type" value="Genomic_DNA"/>
</dbReference>
<dbReference type="GeneID" id="14657934"/>
<evidence type="ECO:0000313" key="19">
    <source>
        <dbReference type="EMBL" id="AWB97831.1"/>
    </source>
</evidence>
<feature type="transmembrane region" description="Helical" evidence="13">
    <location>
        <begin position="196"/>
        <end position="214"/>
    </location>
</feature>
<reference evidence="27" key="4">
    <citation type="journal article" date="2020" name="Infect. Drug Resist.">
        <title>Metagenomic Next-Generation Sequencing in Diagnosis of a Case of Pneumocystis jirovecii Pneumonia in a Kidney Transplant Recipient and Literature Review.</title>
        <authorList>
            <person name="Chen J."/>
            <person name="He T."/>
            <person name="Li X."/>
            <person name="Wang X."/>
            <person name="Peng L."/>
            <person name="Ma L."/>
        </authorList>
    </citation>
    <scope>NUCLEOTIDE SEQUENCE</scope>
    <source>
        <strain evidence="27">YS</strain>
    </source>
</reference>
<dbReference type="PRINTS" id="PR00123">
    <property type="entry name" value="ATPASEA"/>
</dbReference>
<accession>L0PGW0</accession>
<evidence type="ECO:0000313" key="18">
    <source>
        <dbReference type="EMBL" id="AWB97816.1"/>
    </source>
</evidence>
<dbReference type="Pfam" id="PF00119">
    <property type="entry name" value="ATP-synt_A"/>
    <property type="match status" value="1"/>
</dbReference>
<evidence type="ECO:0000313" key="26">
    <source>
        <dbReference type="EMBL" id="CCJ32490.1"/>
    </source>
</evidence>
<keyword evidence="8 13" id="KW-1133">Transmembrane helix</keyword>
<dbReference type="CDD" id="cd00310">
    <property type="entry name" value="ATP-synt_Fo_a_6"/>
    <property type="match status" value="1"/>
</dbReference>
<evidence type="ECO:0000313" key="21">
    <source>
        <dbReference type="EMBL" id="AWB97862.1"/>
    </source>
</evidence>
<dbReference type="GO" id="GO:0045259">
    <property type="term" value="C:proton-transporting ATP synthase complex"/>
    <property type="evidence" value="ECO:0007669"/>
    <property type="project" value="UniProtKB-KW"/>
</dbReference>
<dbReference type="EMBL" id="MH010440">
    <property type="protein sequence ID" value="AWB97831.1"/>
    <property type="molecule type" value="Genomic_DNA"/>
</dbReference>
<dbReference type="PANTHER" id="PTHR11410">
    <property type="entry name" value="ATP SYNTHASE SUBUNIT A"/>
    <property type="match status" value="1"/>
</dbReference>
<evidence type="ECO:0000313" key="25">
    <source>
        <dbReference type="EMBL" id="AWB97922.1"/>
    </source>
</evidence>
<feature type="transmembrane region" description="Helical" evidence="13">
    <location>
        <begin position="147"/>
        <end position="164"/>
    </location>
</feature>
<evidence type="ECO:0000313" key="28">
    <source>
        <dbReference type="EMBL" id="QVV24873.1"/>
    </source>
</evidence>
<evidence type="ECO:0000256" key="6">
    <source>
        <dbReference type="ARBA" id="ARBA00022692"/>
    </source>
</evidence>
<evidence type="ECO:0000256" key="11">
    <source>
        <dbReference type="ARBA" id="ARBA00023310"/>
    </source>
</evidence>
<evidence type="ECO:0000256" key="4">
    <source>
        <dbReference type="ARBA" id="ARBA00022448"/>
    </source>
</evidence>
<evidence type="ECO:0000256" key="12">
    <source>
        <dbReference type="RuleBase" id="RU004450"/>
    </source>
</evidence>
<feature type="transmembrane region" description="Helical" evidence="13">
    <location>
        <begin position="25"/>
        <end position="53"/>
    </location>
</feature>
<sequence>MYSISLFSPLEQFEIYPLLSLDLPLFGYCEFAITNIAVYFSIAVLTIVGLSVLTTNNFKLISNGWNLSTESLYHTVLNVVENQIGRKGYIYFPLIYSLFVFVLVANFIGMIPYSFAVTSHLVFTVALSLTILLGVTFLGLFLHGLKFFSFFVPSGVPMVLIPFLTAIELILYLSWGLSLGIRLGANVMAGHMLMKILAGFIFNIMVSGILLFVLGLLPLAILIAIAGLELAIAFIQAYVFVVLTSSYIKDSIYLH</sequence>
<feature type="transmembrane region" description="Helical" evidence="13">
    <location>
        <begin position="94"/>
        <end position="115"/>
    </location>
</feature>
<evidence type="ECO:0000256" key="5">
    <source>
        <dbReference type="ARBA" id="ARBA00022547"/>
    </source>
</evidence>
<evidence type="ECO:0000256" key="3">
    <source>
        <dbReference type="ARBA" id="ARBA00021312"/>
    </source>
</evidence>
<protein>
    <recommendedName>
        <fullName evidence="3 12">ATP synthase subunit a</fullName>
    </recommendedName>
</protein>
<dbReference type="EMBL" id="MT319762">
    <property type="protein sequence ID" value="QNR01241.1"/>
    <property type="molecule type" value="Genomic_DNA"/>
</dbReference>
<dbReference type="GO" id="GO:0016787">
    <property type="term" value="F:hydrolase activity"/>
    <property type="evidence" value="ECO:0007669"/>
    <property type="project" value="UniProtKB-KW"/>
</dbReference>
<evidence type="ECO:0000313" key="27">
    <source>
        <dbReference type="EMBL" id="QNR01241.1"/>
    </source>
</evidence>
<evidence type="ECO:0000256" key="8">
    <source>
        <dbReference type="ARBA" id="ARBA00022989"/>
    </source>
</evidence>
<feature type="transmembrane region" description="Helical" evidence="13">
    <location>
        <begin position="121"/>
        <end position="142"/>
    </location>
</feature>
<dbReference type="NCBIfam" id="NF004482">
    <property type="entry name" value="PRK05815.2-4"/>
    <property type="match status" value="1"/>
</dbReference>
<evidence type="ECO:0000256" key="7">
    <source>
        <dbReference type="ARBA" id="ARBA00022781"/>
    </source>
</evidence>
<dbReference type="PANTHER" id="PTHR11410:SF0">
    <property type="entry name" value="ATP SYNTHASE SUBUNIT A"/>
    <property type="match status" value="1"/>
</dbReference>
<dbReference type="RefSeq" id="YP_007474989.1">
    <property type="nucleotide sequence ID" value="NC_020331.1"/>
</dbReference>
<dbReference type="NCBIfam" id="TIGR01131">
    <property type="entry name" value="ATP_synt_6_or_A"/>
    <property type="match status" value="1"/>
</dbReference>
<dbReference type="EMBL" id="MH010437">
    <property type="protein sequence ID" value="AWB97785.1"/>
    <property type="molecule type" value="Genomic_DNA"/>
</dbReference>
<evidence type="ECO:0000313" key="30">
    <source>
        <dbReference type="EMBL" id="QVV24918.1"/>
    </source>
</evidence>
<dbReference type="InterPro" id="IPR023011">
    <property type="entry name" value="ATP_synth_F0_asu_AS"/>
</dbReference>
<organism evidence="14">
    <name type="scientific">Pneumocystis jirovecii</name>
    <name type="common">Human pneumocystis pneumonia agent</name>
    <dbReference type="NCBI Taxonomy" id="42068"/>
    <lineage>
        <taxon>Eukaryota</taxon>
        <taxon>Fungi</taxon>
        <taxon>Dikarya</taxon>
        <taxon>Ascomycota</taxon>
        <taxon>Taphrinomycotina</taxon>
        <taxon>Pneumocystomycetes</taxon>
        <taxon>Pneumocystaceae</taxon>
        <taxon>Pneumocystis</taxon>
    </lineage>
</organism>
<keyword evidence="7" id="KW-0375">Hydrogen ion transport</keyword>
<comment type="similarity">
    <text evidence="2">Belongs to the ATPase A chain family.</text>
</comment>
<reference evidence="28" key="5">
    <citation type="journal article" date="2021" name="Emerg. Infect. Dis.">
        <title>Genetic and Epidemiologic Analyses of an Outbreak of Pneumocystis jirovecii Pneumonia among Kidney Transplant Recipients in the United States.</title>
        <authorList>
            <person name="Azar M.M."/>
            <person name="Cohen E."/>
            <person name="Ma L."/>
            <person name="Cisse O.H."/>
            <person name="Gan G."/>
            <person name="Deng Y."/>
            <person name="Belfield K."/>
            <person name="Asch W."/>
            <person name="Grant M."/>
            <person name="Gleeson S."/>
            <person name="Koff A."/>
            <person name="Gaston D.C."/>
            <person name="Topal J."/>
            <person name="Curran S."/>
            <person name="Kulkarni S."/>
            <person name="Kovacs J.A."/>
            <person name="Malinis M."/>
        </authorList>
    </citation>
    <scope>NUCLEOTIDE SEQUENCE</scope>
    <source>
        <strain evidence="28">E/16</strain>
        <strain evidence="29">Y1/8</strain>
        <strain evidence="30">Y3/15</strain>
    </source>
</reference>
<dbReference type="EMBL" id="JX855937">
    <property type="protein sequence ID" value="AFV57353.1"/>
    <property type="molecule type" value="Genomic_DNA"/>
</dbReference>
<evidence type="ECO:0000313" key="22">
    <source>
        <dbReference type="EMBL" id="AWB97877.1"/>
    </source>
</evidence>
<keyword evidence="6 13" id="KW-0812">Transmembrane</keyword>
<dbReference type="EMBL" id="MH010441">
    <property type="protein sequence ID" value="AWB97846.1"/>
    <property type="molecule type" value="Genomic_DNA"/>
</dbReference>
<evidence type="ECO:0000313" key="14">
    <source>
        <dbReference type="EMBL" id="AFV57353.1"/>
    </source>
</evidence>
<dbReference type="VEuPathDB" id="FungiDB:PNEJI1_m005011"/>
<evidence type="ECO:0000313" key="29">
    <source>
        <dbReference type="EMBL" id="QVV24888.1"/>
    </source>
</evidence>
<dbReference type="FunFam" id="1.20.120.220:FF:000003">
    <property type="entry name" value="ATP synthase subunit a"/>
    <property type="match status" value="1"/>
</dbReference>
<dbReference type="EMBL" id="MH010439">
    <property type="protein sequence ID" value="AWB97816.1"/>
    <property type="molecule type" value="Genomic_DNA"/>
</dbReference>
<dbReference type="EMBL" id="JX499143">
    <property type="protein sequence ID" value="AFR90399.1"/>
    <property type="molecule type" value="Genomic_DNA"/>
</dbReference>
<keyword evidence="9" id="KW-0406">Ion transport</keyword>
<keyword evidence="4" id="KW-0813">Transport</keyword>
<keyword evidence="16" id="KW-0378">Hydrolase</keyword>
<dbReference type="EMBL" id="MW530525">
    <property type="protein sequence ID" value="QVV24873.1"/>
    <property type="molecule type" value="Genomic_DNA"/>
</dbReference>